<name>A0A0A7S5M6_FRIPE</name>
<dbReference type="PANTHER" id="PTHR43108:SF10">
    <property type="entry name" value="INNER MEMBRANE PROTEIN YEJM"/>
    <property type="match status" value="1"/>
</dbReference>
<dbReference type="InterPro" id="IPR012159">
    <property type="entry name" value="YejM-like"/>
</dbReference>
<dbReference type="PANTHER" id="PTHR43108">
    <property type="entry name" value="N-ACETYLGLUCOSAMINE-6-SULFATASE FAMILY MEMBER"/>
    <property type="match status" value="1"/>
</dbReference>
<dbReference type="Pfam" id="PF11893">
    <property type="entry name" value="DUF3413"/>
    <property type="match status" value="1"/>
</dbReference>
<protein>
    <submittedName>
        <fullName evidence="4">Putative hydrolase of alkaline phosphatase superfamily</fullName>
    </submittedName>
</protein>
<dbReference type="GO" id="GO:0016787">
    <property type="term" value="F:hydrolase activity"/>
    <property type="evidence" value="ECO:0007669"/>
    <property type="project" value="UniProtKB-KW"/>
</dbReference>
<keyword evidence="1" id="KW-1133">Transmembrane helix</keyword>
<dbReference type="SUPFAM" id="SSF53649">
    <property type="entry name" value="Alkaline phosphatase-like"/>
    <property type="match status" value="1"/>
</dbReference>
<keyword evidence="4" id="KW-0378">Hydrolase</keyword>
<dbReference type="InterPro" id="IPR017850">
    <property type="entry name" value="Alkaline_phosphatase_core_sf"/>
</dbReference>
<dbReference type="GO" id="GO:0005886">
    <property type="term" value="C:plasma membrane"/>
    <property type="evidence" value="ECO:0007669"/>
    <property type="project" value="TreeGrafter"/>
</dbReference>
<accession>A0A0A7S5M6</accession>
<reference evidence="4 5" key="1">
    <citation type="journal article" date="2014" name="Appl. Environ. Microbiol.">
        <title>Gut symbionts from distinct hosts exhibit genotoxic activity via divergent colibactin biosynthetic pathways.</title>
        <authorList>
            <person name="Engel P."/>
            <person name="Vizcaino M.I."/>
            <person name="Crawford J.M."/>
        </authorList>
    </citation>
    <scope>NUCLEOTIDE SEQUENCE [LARGE SCALE GENOMIC DNA]</scope>
    <source>
        <strain evidence="4 5">PEB0191</strain>
    </source>
</reference>
<proteinExistence type="predicted"/>
<dbReference type="Gene3D" id="3.40.720.10">
    <property type="entry name" value="Alkaline Phosphatase, subunit A"/>
    <property type="match status" value="2"/>
</dbReference>
<feature type="domain" description="Inner membrane protein YejM N-terminal" evidence="3">
    <location>
        <begin position="11"/>
        <end position="254"/>
    </location>
</feature>
<evidence type="ECO:0000259" key="3">
    <source>
        <dbReference type="Pfam" id="PF11893"/>
    </source>
</evidence>
<feature type="transmembrane region" description="Helical" evidence="1">
    <location>
        <begin position="140"/>
        <end position="159"/>
    </location>
</feature>
<evidence type="ECO:0000259" key="2">
    <source>
        <dbReference type="Pfam" id="PF00884"/>
    </source>
</evidence>
<dbReference type="InterPro" id="IPR024588">
    <property type="entry name" value="YejM_N"/>
</dbReference>
<dbReference type="KEGG" id="fpp:FPB0191_00737"/>
<feature type="transmembrane region" description="Helical" evidence="1">
    <location>
        <begin position="20"/>
        <end position="41"/>
    </location>
</feature>
<sequence length="579" mass="67818">MVKLENNSLHHDRRSQIISWGHWFTLFNIFWVIGFGSRYLFIADWPPTFLGRLYAIISCIGHFSFLTFLVYLILIFPLSFIIHSIKWNRILAVIIATVAMTLLLIDIEVFSYFRMHLNFSIWQVLTSSDDNMLNAQWQKLFIFVPFFLVLETVFALWSWRKLRSLNKRRRYFHLVISVFILSFISSHLIHIWADANFYRPITMQRSSLPVSYPLTARHFLEKYGFIKAGNYEMRIEQEGNPFAIAVEYPLGKIKYQTTDNRYNLLMIVVDDWYGPEQLSNMPKLQDFASQHIQFTRHYSSSTQNYLGDFSLFYGLDANYYNSILASHKSSVLIDTLTKQHYNFGLFSSEGFAHPLFHYALLSNFSMPDTTRHTNTGTTQLWSNWYADQKQKNNPSAWFSFIQYKINGRDKVNLNSQMKQLDDDIENVIATLQKDDALSNTIIVITAANRLQNHDQRFLKQSLNVPLIIAWPNKNSEVISRPTSHVDIMLTLMQDALNVTTPYKQYSQGENLFTSNQRQWLIAGKENEIAALYPERTIVINGSGYYQIYDTNDKQLHHQKIGLSTFLQLITENRRFMVTN</sequence>
<dbReference type="Proteomes" id="UP000030901">
    <property type="component" value="Chromosome"/>
</dbReference>
<dbReference type="EMBL" id="CP009056">
    <property type="protein sequence ID" value="AJA44566.1"/>
    <property type="molecule type" value="Genomic_DNA"/>
</dbReference>
<evidence type="ECO:0000313" key="5">
    <source>
        <dbReference type="Proteomes" id="UP000030901"/>
    </source>
</evidence>
<keyword evidence="1" id="KW-0472">Membrane</keyword>
<feature type="transmembrane region" description="Helical" evidence="1">
    <location>
        <begin position="53"/>
        <end position="78"/>
    </location>
</feature>
<dbReference type="STRING" id="1267021.FPB0191_00737"/>
<keyword evidence="5" id="KW-1185">Reference proteome</keyword>
<dbReference type="PIRSF" id="PIRSF004950">
    <property type="entry name" value="Mmb_sulf_HI0842"/>
    <property type="match status" value="1"/>
</dbReference>
<evidence type="ECO:0000256" key="1">
    <source>
        <dbReference type="SAM" id="Phobius"/>
    </source>
</evidence>
<dbReference type="Pfam" id="PF00884">
    <property type="entry name" value="Sulfatase"/>
    <property type="match status" value="1"/>
</dbReference>
<feature type="domain" description="Sulfatase N-terminal" evidence="2">
    <location>
        <begin position="277"/>
        <end position="493"/>
    </location>
</feature>
<organism evidence="4 5">
    <name type="scientific">Frischella perrara</name>
    <dbReference type="NCBI Taxonomy" id="1267021"/>
    <lineage>
        <taxon>Bacteria</taxon>
        <taxon>Pseudomonadati</taxon>
        <taxon>Pseudomonadota</taxon>
        <taxon>Gammaproteobacteria</taxon>
        <taxon>Orbales</taxon>
        <taxon>Orbaceae</taxon>
        <taxon>Frischella</taxon>
    </lineage>
</organism>
<dbReference type="AlphaFoldDB" id="A0A0A7S5M6"/>
<dbReference type="HOGENOM" id="CLU_030247_1_0_6"/>
<dbReference type="OrthoDB" id="236686at2"/>
<feature type="transmembrane region" description="Helical" evidence="1">
    <location>
        <begin position="90"/>
        <end position="113"/>
    </location>
</feature>
<keyword evidence="1" id="KW-0812">Transmembrane</keyword>
<gene>
    <name evidence="4" type="ORF">FPB0191_00737</name>
</gene>
<evidence type="ECO:0000313" key="4">
    <source>
        <dbReference type="EMBL" id="AJA44566.1"/>
    </source>
</evidence>
<dbReference type="InterPro" id="IPR000917">
    <property type="entry name" value="Sulfatase_N"/>
</dbReference>
<dbReference type="RefSeq" id="WP_039104105.1">
    <property type="nucleotide sequence ID" value="NZ_CAMKYU010000001.1"/>
</dbReference>
<feature type="transmembrane region" description="Helical" evidence="1">
    <location>
        <begin position="171"/>
        <end position="193"/>
    </location>
</feature>